<reference evidence="6 7" key="1">
    <citation type="submission" date="2024-01" db="EMBL/GenBank/DDBJ databases">
        <title>The genomes of 5 underutilized Papilionoideae crops provide insights into root nodulation and disease resistanc.</title>
        <authorList>
            <person name="Jiang F."/>
        </authorList>
    </citation>
    <scope>NUCLEOTIDE SEQUENCE [LARGE SCALE GENOMIC DNA]</scope>
    <source>
        <strain evidence="6">DUOXIRENSHENG_FW03</strain>
        <tissue evidence="6">Leaves</tissue>
    </source>
</reference>
<dbReference type="GO" id="GO:0009570">
    <property type="term" value="C:chloroplast stroma"/>
    <property type="evidence" value="ECO:0007669"/>
    <property type="project" value="TreeGrafter"/>
</dbReference>
<dbReference type="InterPro" id="IPR015424">
    <property type="entry name" value="PyrdxlP-dep_Trfase"/>
</dbReference>
<evidence type="ECO:0000313" key="7">
    <source>
        <dbReference type="Proteomes" id="UP001386955"/>
    </source>
</evidence>
<proteinExistence type="predicted"/>
<dbReference type="Proteomes" id="UP001386955">
    <property type="component" value="Unassembled WGS sequence"/>
</dbReference>
<dbReference type="AlphaFoldDB" id="A0AAN9P073"/>
<sequence>MNYGKKTHLPQSPHAGFVWNLQSWPFTSTKHVFSAQLVSILRFCHTTTSKPQNLRLNTVDMNVMEMSHRAKEFKSIIEKAESDPCTLLQIPPKYFVLFLHCGATSQFAAFCSTSAPPLPTLLITPSPDPGATWPSRRHRSSASPM</sequence>
<name>A0AAN9P073_PSOTE</name>
<dbReference type="GO" id="GO:0004648">
    <property type="term" value="F:O-phospho-L-serine:2-oxoglutarate aminotransferase activity"/>
    <property type="evidence" value="ECO:0007669"/>
    <property type="project" value="InterPro"/>
</dbReference>
<evidence type="ECO:0000256" key="3">
    <source>
        <dbReference type="ARBA" id="ARBA00022898"/>
    </source>
</evidence>
<accession>A0AAN9P073</accession>
<comment type="cofactor">
    <cofactor evidence="1">
        <name>pyridoxal 5'-phosphate</name>
        <dbReference type="ChEBI" id="CHEBI:597326"/>
    </cofactor>
</comment>
<comment type="pathway">
    <text evidence="4">Amino-acid biosynthesis.</text>
</comment>
<keyword evidence="2" id="KW-0808">Transferase</keyword>
<protein>
    <submittedName>
        <fullName evidence="6">Uncharacterized protein</fullName>
    </submittedName>
</protein>
<evidence type="ECO:0000313" key="6">
    <source>
        <dbReference type="EMBL" id="KAK7379734.1"/>
    </source>
</evidence>
<evidence type="ECO:0000256" key="5">
    <source>
        <dbReference type="SAM" id="MobiDB-lite"/>
    </source>
</evidence>
<dbReference type="InterPro" id="IPR015421">
    <property type="entry name" value="PyrdxlP-dep_Trfase_major"/>
</dbReference>
<comment type="caution">
    <text evidence="6">The sequence shown here is derived from an EMBL/GenBank/DDBJ whole genome shotgun (WGS) entry which is preliminary data.</text>
</comment>
<keyword evidence="7" id="KW-1185">Reference proteome</keyword>
<organism evidence="6 7">
    <name type="scientific">Psophocarpus tetragonolobus</name>
    <name type="common">Winged bean</name>
    <name type="synonym">Dolichos tetragonolobus</name>
    <dbReference type="NCBI Taxonomy" id="3891"/>
    <lineage>
        <taxon>Eukaryota</taxon>
        <taxon>Viridiplantae</taxon>
        <taxon>Streptophyta</taxon>
        <taxon>Embryophyta</taxon>
        <taxon>Tracheophyta</taxon>
        <taxon>Spermatophyta</taxon>
        <taxon>Magnoliopsida</taxon>
        <taxon>eudicotyledons</taxon>
        <taxon>Gunneridae</taxon>
        <taxon>Pentapetalae</taxon>
        <taxon>rosids</taxon>
        <taxon>fabids</taxon>
        <taxon>Fabales</taxon>
        <taxon>Fabaceae</taxon>
        <taxon>Papilionoideae</taxon>
        <taxon>50 kb inversion clade</taxon>
        <taxon>NPAAA clade</taxon>
        <taxon>indigoferoid/millettioid clade</taxon>
        <taxon>Phaseoleae</taxon>
        <taxon>Psophocarpus</taxon>
    </lineage>
</organism>
<keyword evidence="3" id="KW-0663">Pyridoxal phosphate</keyword>
<evidence type="ECO:0000256" key="2">
    <source>
        <dbReference type="ARBA" id="ARBA00022679"/>
    </source>
</evidence>
<dbReference type="GO" id="GO:0030170">
    <property type="term" value="F:pyridoxal phosphate binding"/>
    <property type="evidence" value="ECO:0007669"/>
    <property type="project" value="TreeGrafter"/>
</dbReference>
<dbReference type="PANTHER" id="PTHR43247">
    <property type="entry name" value="PHOSPHOSERINE AMINOTRANSFERASE"/>
    <property type="match status" value="1"/>
</dbReference>
<dbReference type="EMBL" id="JAYMYS010000017">
    <property type="protein sequence ID" value="KAK7379734.1"/>
    <property type="molecule type" value="Genomic_DNA"/>
</dbReference>
<gene>
    <name evidence="6" type="ORF">VNO78_34424</name>
</gene>
<feature type="compositionally biased region" description="Basic residues" evidence="5">
    <location>
        <begin position="135"/>
        <end position="145"/>
    </location>
</feature>
<evidence type="ECO:0000256" key="4">
    <source>
        <dbReference type="ARBA" id="ARBA00029440"/>
    </source>
</evidence>
<dbReference type="GO" id="GO:0006564">
    <property type="term" value="P:L-serine biosynthetic process"/>
    <property type="evidence" value="ECO:0007669"/>
    <property type="project" value="InterPro"/>
</dbReference>
<dbReference type="SUPFAM" id="SSF53383">
    <property type="entry name" value="PLP-dependent transferases"/>
    <property type="match status" value="1"/>
</dbReference>
<dbReference type="Gene3D" id="3.40.640.10">
    <property type="entry name" value="Type I PLP-dependent aspartate aminotransferase-like (Major domain)"/>
    <property type="match status" value="1"/>
</dbReference>
<dbReference type="PANTHER" id="PTHR43247:SF1">
    <property type="entry name" value="PHOSPHOSERINE AMINOTRANSFERASE"/>
    <property type="match status" value="1"/>
</dbReference>
<feature type="region of interest" description="Disordered" evidence="5">
    <location>
        <begin position="125"/>
        <end position="145"/>
    </location>
</feature>
<evidence type="ECO:0000256" key="1">
    <source>
        <dbReference type="ARBA" id="ARBA00001933"/>
    </source>
</evidence>
<dbReference type="InterPro" id="IPR022278">
    <property type="entry name" value="Pser_aminoTfrase"/>
</dbReference>